<comment type="caution">
    <text evidence="1">The sequence shown here is derived from an EMBL/GenBank/DDBJ whole genome shotgun (WGS) entry which is preliminary data.</text>
</comment>
<accession>A0A3N1P2P8</accession>
<gene>
    <name evidence="1" type="ORF">EDC28_11276</name>
</gene>
<dbReference type="EMBL" id="RJUL01000012">
    <property type="protein sequence ID" value="ROQ19156.1"/>
    <property type="molecule type" value="Genomic_DNA"/>
</dbReference>
<sequence length="280" mass="31214">MNPAYLLWLRRPWLQQGLLSLVALALMSALWWALIALPRQADTPYPLGPYNQERCPLPGEGSGTFKVLVISQLLAKPLAQALCHEPALTGRFAQVEVSWQARGELSAADIMERRYQLLWNRDYVLTGLVPRYHQYLAELLALPDYQVYLLGREPVVLSSAAFAGKRLGLLSDSESQSGYQLPLHALNDAGIKPEPGQLRFFRERRQLQAALAKGDVDFITAIAAKGHTPWFDPAKALLIAGKVPAGAWFIDSRLSRDKALSETLVRHLEAAMKAQLARPW</sequence>
<proteinExistence type="predicted"/>
<name>A0A3N1P2P8_9GAMM</name>
<dbReference type="AlphaFoldDB" id="A0A3N1P2P8"/>
<keyword evidence="2" id="KW-1185">Reference proteome</keyword>
<organism evidence="1 2">
    <name type="scientific">Gallaecimonas pentaromativorans</name>
    <dbReference type="NCBI Taxonomy" id="584787"/>
    <lineage>
        <taxon>Bacteria</taxon>
        <taxon>Pseudomonadati</taxon>
        <taxon>Pseudomonadota</taxon>
        <taxon>Gammaproteobacteria</taxon>
        <taxon>Enterobacterales</taxon>
        <taxon>Gallaecimonadaceae</taxon>
        <taxon>Gallaecimonas</taxon>
    </lineage>
</organism>
<dbReference type="Proteomes" id="UP000268033">
    <property type="component" value="Unassembled WGS sequence"/>
</dbReference>
<dbReference type="STRING" id="584787.GCA_001247655_02005"/>
<reference evidence="1 2" key="1">
    <citation type="submission" date="2018-11" db="EMBL/GenBank/DDBJ databases">
        <title>Genomic Encyclopedia of Type Strains, Phase IV (KMG-IV): sequencing the most valuable type-strain genomes for metagenomic binning, comparative biology and taxonomic classification.</title>
        <authorList>
            <person name="Goeker M."/>
        </authorList>
    </citation>
    <scope>NUCLEOTIDE SEQUENCE [LARGE SCALE GENOMIC DNA]</scope>
    <source>
        <strain evidence="1 2">DSM 21945</strain>
    </source>
</reference>
<evidence type="ECO:0000313" key="2">
    <source>
        <dbReference type="Proteomes" id="UP000268033"/>
    </source>
</evidence>
<evidence type="ECO:0008006" key="3">
    <source>
        <dbReference type="Google" id="ProtNLM"/>
    </source>
</evidence>
<evidence type="ECO:0000313" key="1">
    <source>
        <dbReference type="EMBL" id="ROQ19156.1"/>
    </source>
</evidence>
<protein>
    <recommendedName>
        <fullName evidence="3">ABC-type phosphate/phosphonate transport system substrate-binding protein</fullName>
    </recommendedName>
</protein>